<proteinExistence type="predicted"/>
<dbReference type="EMBL" id="JBGBPQ010000006">
    <property type="protein sequence ID" value="KAL1523168.1"/>
    <property type="molecule type" value="Genomic_DNA"/>
</dbReference>
<dbReference type="AlphaFoldDB" id="A0AB34JQ11"/>
<organism evidence="2 3">
    <name type="scientific">Prymnesium parvum</name>
    <name type="common">Toxic golden alga</name>
    <dbReference type="NCBI Taxonomy" id="97485"/>
    <lineage>
        <taxon>Eukaryota</taxon>
        <taxon>Haptista</taxon>
        <taxon>Haptophyta</taxon>
        <taxon>Prymnesiophyceae</taxon>
        <taxon>Prymnesiales</taxon>
        <taxon>Prymnesiaceae</taxon>
        <taxon>Prymnesium</taxon>
    </lineage>
</organism>
<comment type="caution">
    <text evidence="2">The sequence shown here is derived from an EMBL/GenBank/DDBJ whole genome shotgun (WGS) entry which is preliminary data.</text>
</comment>
<protein>
    <recommendedName>
        <fullName evidence="4">Small EDRK-rich factor-like N-terminal domain-containing protein</fullName>
    </recommendedName>
</protein>
<reference evidence="2 3" key="1">
    <citation type="journal article" date="2024" name="Science">
        <title>Giant polyketide synthase enzymes in the biosynthesis of giant marine polyether toxins.</title>
        <authorList>
            <person name="Fallon T.R."/>
            <person name="Shende V.V."/>
            <person name="Wierzbicki I.H."/>
            <person name="Pendleton A.L."/>
            <person name="Watervoot N.F."/>
            <person name="Auber R.P."/>
            <person name="Gonzalez D.J."/>
            <person name="Wisecaver J.H."/>
            <person name="Moore B.S."/>
        </authorList>
    </citation>
    <scope>NUCLEOTIDE SEQUENCE [LARGE SCALE GENOMIC DNA]</scope>
    <source>
        <strain evidence="2 3">12B1</strain>
    </source>
</reference>
<sequence length="268" mass="28534">MARGLSREQSKQKNEKAQGGNKGNQEGLSASARAERDAAKLQEKQRANEEKKKAMIASGNAAEVAALEAAKAAQREAKKERAANATQVAKQNAKVMGISTEGMGAKFKGAAVEKKEKKVLTPAELEAKRKKAALAAAALTQVSGKKEGKAGDVEMLPEEANDCTEDTNNEMEAVQEGMAALSASPVSSIAMEVEVIEPAAELSEEEKAARRAASEKGRLEQKARAMATAELEARKAWEEKTEAVRALISTGTTKLKIEDWNLLLTAVC</sequence>
<evidence type="ECO:0000313" key="3">
    <source>
        <dbReference type="Proteomes" id="UP001515480"/>
    </source>
</evidence>
<gene>
    <name evidence="2" type="ORF">AB1Y20_018123</name>
</gene>
<feature type="region of interest" description="Disordered" evidence="1">
    <location>
        <begin position="69"/>
        <end position="91"/>
    </location>
</feature>
<feature type="region of interest" description="Disordered" evidence="1">
    <location>
        <begin position="1"/>
        <end position="56"/>
    </location>
</feature>
<feature type="compositionally biased region" description="Basic and acidic residues" evidence="1">
    <location>
        <begin position="1"/>
        <end position="16"/>
    </location>
</feature>
<evidence type="ECO:0008006" key="4">
    <source>
        <dbReference type="Google" id="ProtNLM"/>
    </source>
</evidence>
<evidence type="ECO:0000256" key="1">
    <source>
        <dbReference type="SAM" id="MobiDB-lite"/>
    </source>
</evidence>
<keyword evidence="3" id="KW-1185">Reference proteome</keyword>
<name>A0AB34JQ11_PRYPA</name>
<feature type="compositionally biased region" description="Basic and acidic residues" evidence="1">
    <location>
        <begin position="73"/>
        <end position="82"/>
    </location>
</feature>
<feature type="region of interest" description="Disordered" evidence="1">
    <location>
        <begin position="141"/>
        <end position="164"/>
    </location>
</feature>
<accession>A0AB34JQ11</accession>
<evidence type="ECO:0000313" key="2">
    <source>
        <dbReference type="EMBL" id="KAL1523168.1"/>
    </source>
</evidence>
<feature type="compositionally biased region" description="Acidic residues" evidence="1">
    <location>
        <begin position="155"/>
        <end position="164"/>
    </location>
</feature>
<dbReference type="Proteomes" id="UP001515480">
    <property type="component" value="Unassembled WGS sequence"/>
</dbReference>
<feature type="compositionally biased region" description="Basic and acidic residues" evidence="1">
    <location>
        <begin position="33"/>
        <end position="53"/>
    </location>
</feature>